<dbReference type="PANTHER" id="PTHR22911:SF6">
    <property type="entry name" value="SOLUTE CARRIER FAMILY 35 MEMBER G1"/>
    <property type="match status" value="1"/>
</dbReference>
<proteinExistence type="inferred from homology"/>
<feature type="transmembrane region" description="Helical" evidence="6">
    <location>
        <begin position="143"/>
        <end position="164"/>
    </location>
</feature>
<gene>
    <name evidence="8" type="ORF">CXZ10_03470</name>
</gene>
<evidence type="ECO:0000256" key="6">
    <source>
        <dbReference type="SAM" id="Phobius"/>
    </source>
</evidence>
<dbReference type="Proteomes" id="UP000233491">
    <property type="component" value="Unassembled WGS sequence"/>
</dbReference>
<feature type="transmembrane region" description="Helical" evidence="6">
    <location>
        <begin position="225"/>
        <end position="245"/>
    </location>
</feature>
<feature type="transmembrane region" description="Helical" evidence="6">
    <location>
        <begin position="80"/>
        <end position="104"/>
    </location>
</feature>
<organism evidence="8 9">
    <name type="scientific">Pleomorphomonas diazotrophica</name>
    <dbReference type="NCBI Taxonomy" id="1166257"/>
    <lineage>
        <taxon>Bacteria</taxon>
        <taxon>Pseudomonadati</taxon>
        <taxon>Pseudomonadota</taxon>
        <taxon>Alphaproteobacteria</taxon>
        <taxon>Hyphomicrobiales</taxon>
        <taxon>Pleomorphomonadaceae</taxon>
        <taxon>Pleomorphomonas</taxon>
    </lineage>
</organism>
<sequence length="335" mass="35116">MAAFVLRPRRGQCRRCSPLRLRARRAALCRCRPHPGIEGGRLFWRARVILSDNLKGAILAVGAFGIFSVADTIVKYESQFLPVAAVTAMLTGAATVLIALYAALTGQGRALVPATPAFTLGRGALLASETAIIYYAFSVVPLADVYVLTFLTPIFVSVIAIAFLGERPSPLVAIGIALGFIGVLVAFRPGAMEFGLGHFAAAGSALVFAVTLVMIRIAPPRESDLALVISPMAILALGSGIVTLLTTGFSGLSTGDVALVLLGGVCLFAGNLLIVRAYRVGTASFVAPFQYCLIFWGALNGWLVFGASVELFTWIGAAIIIAAGLMVLRADRTAS</sequence>
<dbReference type="InterPro" id="IPR000620">
    <property type="entry name" value="EamA_dom"/>
</dbReference>
<dbReference type="InterPro" id="IPR037185">
    <property type="entry name" value="EmrE-like"/>
</dbReference>
<keyword evidence="3 6" id="KW-0812">Transmembrane</keyword>
<evidence type="ECO:0000313" key="9">
    <source>
        <dbReference type="Proteomes" id="UP000233491"/>
    </source>
</evidence>
<feature type="transmembrane region" description="Helical" evidence="6">
    <location>
        <begin position="311"/>
        <end position="328"/>
    </location>
</feature>
<evidence type="ECO:0000256" key="2">
    <source>
        <dbReference type="ARBA" id="ARBA00009853"/>
    </source>
</evidence>
<reference evidence="8 9" key="1">
    <citation type="submission" date="2017-12" db="EMBL/GenBank/DDBJ databases">
        <title>Anaerobic carbon monoxide metabolism by Pleomorphomonas carboxyditropha sp. nov., a new mesophilic hydrogenogenic carboxidotroph.</title>
        <authorList>
            <person name="Esquivel-Elizondo S."/>
            <person name="Krajmalnik-Brown R."/>
        </authorList>
    </citation>
    <scope>NUCLEOTIDE SEQUENCE [LARGE SCALE GENOMIC DNA]</scope>
    <source>
        <strain evidence="8 9">R5-392</strain>
    </source>
</reference>
<protein>
    <submittedName>
        <fullName evidence="8">EamA/RhaT family transporter</fullName>
    </submittedName>
</protein>
<keyword evidence="9" id="KW-1185">Reference proteome</keyword>
<comment type="subcellular location">
    <subcellularLocation>
        <location evidence="1">Membrane</location>
        <topology evidence="1">Multi-pass membrane protein</topology>
    </subcellularLocation>
</comment>
<dbReference type="GO" id="GO:0016020">
    <property type="term" value="C:membrane"/>
    <property type="evidence" value="ECO:0007669"/>
    <property type="project" value="UniProtKB-SubCell"/>
</dbReference>
<dbReference type="OrthoDB" id="7818056at2"/>
<name>A0A2N3M115_9HYPH</name>
<evidence type="ECO:0000256" key="3">
    <source>
        <dbReference type="ARBA" id="ARBA00022692"/>
    </source>
</evidence>
<feature type="transmembrane region" description="Helical" evidence="6">
    <location>
        <begin position="116"/>
        <end position="137"/>
    </location>
</feature>
<dbReference type="AlphaFoldDB" id="A0A2N3M115"/>
<dbReference type="PANTHER" id="PTHR22911">
    <property type="entry name" value="ACYL-MALONYL CONDENSING ENZYME-RELATED"/>
    <property type="match status" value="1"/>
</dbReference>
<feature type="transmembrane region" description="Helical" evidence="6">
    <location>
        <begin position="285"/>
        <end position="305"/>
    </location>
</feature>
<feature type="transmembrane region" description="Helical" evidence="6">
    <location>
        <begin position="171"/>
        <end position="190"/>
    </location>
</feature>
<keyword evidence="4 6" id="KW-1133">Transmembrane helix</keyword>
<dbReference type="EMBL" id="PJNW01000002">
    <property type="protein sequence ID" value="PKR90444.1"/>
    <property type="molecule type" value="Genomic_DNA"/>
</dbReference>
<feature type="domain" description="EamA" evidence="7">
    <location>
        <begin position="55"/>
        <end position="187"/>
    </location>
</feature>
<comment type="caution">
    <text evidence="8">The sequence shown here is derived from an EMBL/GenBank/DDBJ whole genome shotgun (WGS) entry which is preliminary data.</text>
</comment>
<evidence type="ECO:0000256" key="4">
    <source>
        <dbReference type="ARBA" id="ARBA00022989"/>
    </source>
</evidence>
<evidence type="ECO:0000259" key="7">
    <source>
        <dbReference type="Pfam" id="PF00892"/>
    </source>
</evidence>
<feature type="domain" description="EamA" evidence="7">
    <location>
        <begin position="196"/>
        <end position="328"/>
    </location>
</feature>
<feature type="transmembrane region" description="Helical" evidence="6">
    <location>
        <begin position="257"/>
        <end position="278"/>
    </location>
</feature>
<evidence type="ECO:0000256" key="5">
    <source>
        <dbReference type="ARBA" id="ARBA00023136"/>
    </source>
</evidence>
<comment type="similarity">
    <text evidence="2">Belongs to the drug/metabolite transporter (DMT) superfamily. 10 TMS drug/metabolite exporter (DME) (TC 2.A.7.3) family.</text>
</comment>
<evidence type="ECO:0000256" key="1">
    <source>
        <dbReference type="ARBA" id="ARBA00004141"/>
    </source>
</evidence>
<feature type="transmembrane region" description="Helical" evidence="6">
    <location>
        <begin position="196"/>
        <end position="218"/>
    </location>
</feature>
<keyword evidence="5 6" id="KW-0472">Membrane</keyword>
<accession>A0A2N3M115</accession>
<evidence type="ECO:0000313" key="8">
    <source>
        <dbReference type="EMBL" id="PKR90444.1"/>
    </source>
</evidence>
<dbReference type="SUPFAM" id="SSF103481">
    <property type="entry name" value="Multidrug resistance efflux transporter EmrE"/>
    <property type="match status" value="2"/>
</dbReference>
<feature type="transmembrane region" description="Helical" evidence="6">
    <location>
        <begin position="54"/>
        <end position="74"/>
    </location>
</feature>
<dbReference type="Pfam" id="PF00892">
    <property type="entry name" value="EamA"/>
    <property type="match status" value="2"/>
</dbReference>